<proteinExistence type="predicted"/>
<dbReference type="PANTHER" id="PTHR33156">
    <property type="entry name" value="OS02G0230000 PROTEIN"/>
    <property type="match status" value="1"/>
</dbReference>
<dbReference type="KEGG" id="dzi:111305431"/>
<dbReference type="InterPro" id="IPR043459">
    <property type="entry name" value="NFD6/NOXY2-like"/>
</dbReference>
<name>A0A6P6A1U5_DURZI</name>
<reference evidence="3" key="1">
    <citation type="submission" date="2025-08" db="UniProtKB">
        <authorList>
            <consortium name="RefSeq"/>
        </authorList>
    </citation>
    <scope>IDENTIFICATION</scope>
    <source>
        <tissue evidence="3">Fruit stalk</tissue>
    </source>
</reference>
<evidence type="ECO:0000313" key="2">
    <source>
        <dbReference type="Proteomes" id="UP000515121"/>
    </source>
</evidence>
<dbReference type="OrthoDB" id="6270329at2759"/>
<dbReference type="GeneID" id="111305431"/>
<feature type="compositionally biased region" description="Polar residues" evidence="1">
    <location>
        <begin position="24"/>
        <end position="47"/>
    </location>
</feature>
<protein>
    <submittedName>
        <fullName evidence="3">Uncharacterized protein LOC111305431</fullName>
    </submittedName>
</protein>
<feature type="region of interest" description="Disordered" evidence="1">
    <location>
        <begin position="17"/>
        <end position="47"/>
    </location>
</feature>
<dbReference type="GO" id="GO:0005739">
    <property type="term" value="C:mitochondrion"/>
    <property type="evidence" value="ECO:0007669"/>
    <property type="project" value="TreeGrafter"/>
</dbReference>
<evidence type="ECO:0000313" key="3">
    <source>
        <dbReference type="RefSeq" id="XP_022758711.1"/>
    </source>
</evidence>
<evidence type="ECO:0000256" key="1">
    <source>
        <dbReference type="SAM" id="MobiDB-lite"/>
    </source>
</evidence>
<gene>
    <name evidence="3" type="primary">LOC111305431</name>
</gene>
<dbReference type="Proteomes" id="UP000515121">
    <property type="component" value="Unplaced"/>
</dbReference>
<dbReference type="RefSeq" id="XP_022758711.1">
    <property type="nucleotide sequence ID" value="XM_022902976.1"/>
</dbReference>
<organism evidence="2 3">
    <name type="scientific">Durio zibethinus</name>
    <name type="common">Durian</name>
    <dbReference type="NCBI Taxonomy" id="66656"/>
    <lineage>
        <taxon>Eukaryota</taxon>
        <taxon>Viridiplantae</taxon>
        <taxon>Streptophyta</taxon>
        <taxon>Embryophyta</taxon>
        <taxon>Tracheophyta</taxon>
        <taxon>Spermatophyta</taxon>
        <taxon>Magnoliopsida</taxon>
        <taxon>eudicotyledons</taxon>
        <taxon>Gunneridae</taxon>
        <taxon>Pentapetalae</taxon>
        <taxon>rosids</taxon>
        <taxon>malvids</taxon>
        <taxon>Malvales</taxon>
        <taxon>Malvaceae</taxon>
        <taxon>Helicteroideae</taxon>
        <taxon>Durio</taxon>
    </lineage>
</organism>
<accession>A0A6P6A1U5</accession>
<sequence length="204" mass="22241">MASTCNRFISRSSSSIKSAFRSNGPKSTFSRSATAPSPTRSPLTSHSTAPLRRFSFSRCPSELGCAQSLLPLHSVVAAARMTSCLSTTSRSCRAFSQGIAVTRLEIHGRLGMICHAILNDQSSSSNAVTSGHQYQMFDFCKKSIEDVKQFLTQYCIERNQAGYILIKDPLSIFYEAICVGLVWDDNLCNGDFIQPCSSNSGISL</sequence>
<keyword evidence="2" id="KW-1185">Reference proteome</keyword>
<dbReference type="AlphaFoldDB" id="A0A6P6A1U5"/>
<dbReference type="PANTHER" id="PTHR33156:SF9">
    <property type="entry name" value="PROTEIN NUCLEAR FUSION DEFECTIVE 6, CHLOROPLASTIC_MITOCHONDRIAL"/>
    <property type="match status" value="1"/>
</dbReference>